<organism evidence="3 4">
    <name type="scientific">Heligmosomoides polygyrus</name>
    <name type="common">Parasitic roundworm</name>
    <dbReference type="NCBI Taxonomy" id="6339"/>
    <lineage>
        <taxon>Eukaryota</taxon>
        <taxon>Metazoa</taxon>
        <taxon>Ecdysozoa</taxon>
        <taxon>Nematoda</taxon>
        <taxon>Chromadorea</taxon>
        <taxon>Rhabditida</taxon>
        <taxon>Rhabditina</taxon>
        <taxon>Rhabditomorpha</taxon>
        <taxon>Strongyloidea</taxon>
        <taxon>Heligmosomidae</taxon>
        <taxon>Heligmosomoides</taxon>
    </lineage>
</organism>
<accession>A0A183GFJ6</accession>
<reference evidence="4" key="2">
    <citation type="submission" date="2019-09" db="UniProtKB">
        <authorList>
            <consortium name="WormBaseParasite"/>
        </authorList>
    </citation>
    <scope>IDENTIFICATION</scope>
</reference>
<accession>A0A3P8FNE4</accession>
<dbReference type="Proteomes" id="UP000050761">
    <property type="component" value="Unassembled WGS sequence"/>
</dbReference>
<reference evidence="2 3" key="1">
    <citation type="submission" date="2018-11" db="EMBL/GenBank/DDBJ databases">
        <authorList>
            <consortium name="Pathogen Informatics"/>
        </authorList>
    </citation>
    <scope>NUCLEOTIDE SEQUENCE [LARGE SCALE GENOMIC DNA]</scope>
</reference>
<evidence type="ECO:0000313" key="4">
    <source>
        <dbReference type="WBParaSite" id="HPBE_0002117401-mRNA-1"/>
    </source>
</evidence>
<sequence length="98" mass="10595">MYAVLHDVIDKFASARNGDEHNQAHLCLKEMVEQNDQLQQENSGKYQDAFYVPGDSVDELNTSPNVLGDSVDVPNTSGTVPGDAVDLPNTPATVHGEL</sequence>
<evidence type="ECO:0000313" key="2">
    <source>
        <dbReference type="EMBL" id="VDP23693.1"/>
    </source>
</evidence>
<dbReference type="EMBL" id="UZAH01032754">
    <property type="protein sequence ID" value="VDP23693.1"/>
    <property type="molecule type" value="Genomic_DNA"/>
</dbReference>
<feature type="region of interest" description="Disordered" evidence="1">
    <location>
        <begin position="74"/>
        <end position="98"/>
    </location>
</feature>
<name>A0A183GFJ6_HELPZ</name>
<evidence type="ECO:0000256" key="1">
    <source>
        <dbReference type="SAM" id="MobiDB-lite"/>
    </source>
</evidence>
<evidence type="ECO:0000313" key="3">
    <source>
        <dbReference type="Proteomes" id="UP000050761"/>
    </source>
</evidence>
<protein>
    <submittedName>
        <fullName evidence="4">GAT domain-containing protein</fullName>
    </submittedName>
</protein>
<dbReference type="AlphaFoldDB" id="A0A183GFJ6"/>
<keyword evidence="3" id="KW-1185">Reference proteome</keyword>
<proteinExistence type="predicted"/>
<dbReference type="OrthoDB" id="273917at2759"/>
<gene>
    <name evidence="2" type="ORF">HPBE_LOCUS21171</name>
</gene>
<dbReference type="WBParaSite" id="HPBE_0002117401-mRNA-1">
    <property type="protein sequence ID" value="HPBE_0002117401-mRNA-1"/>
    <property type="gene ID" value="HPBE_0002117401"/>
</dbReference>